<dbReference type="PROSITE" id="PS50600">
    <property type="entry name" value="ULP_PROTEASE"/>
    <property type="match status" value="1"/>
</dbReference>
<feature type="domain" description="Ubiquitin-like protease family profile" evidence="5">
    <location>
        <begin position="437"/>
        <end position="633"/>
    </location>
</feature>
<sequence>GMARSHARKGKRTWQRGGCSRITRGKADVSPKAKNGEEVQPTEKSEKVDIAKEQEKGPLCHEESFTTPPTSPHVEGATSQPRRSPRKHTLHEMGTPSSLNIRPRKKLVGSRECGVETEDVAKGEAQEVFEDLPKQEEAASIQEPKVYLEIELPDGRLARQCRASADCPKRWAFIFKRLRMMSHLKTFHGITVEIEKRPGGRPLHKEAERRANLMPNLEVKAWHKAALKRFGDKDRKFRQNCKRYQRITRIRAHQVWKDLGNQYKHMSEAAFIEEFVAGKMRDYMAVKALRLAKIQKRIDEGYNTHKRMHDIPPWLEAALEDTDNEDPFQYAPEGEDDNENYEDKREEGPGLAETLSNLKLDEDPTLLTTPTKKKLPIQRGKTQEKAIEIGSPNDASLSALLFYVGNNQLTVEKIGHEISPATPTRSNRALYRFSSHLPISLNSLRFGLRVDIDDQALRFILSNKASTRTMNLFAMWMEYTLGSDVLMQVMLVDSMWYSVVDATLGKQDSMRVLHNFFGERDFGECVLTFFPIIYREHWTCCVMYLATHAKIAGLRKRKNHILYYDPLGWTTMMDIVPVLHSAMEAMAQGVKAHDVQHALLEPATKFELKVLKGPIQPNAIDCGFYVMAAIRYIIQSCLQEKRKSWVKKTWFIHDDVLALRQSLHSWFMARSGFSDRMYGCWAIFISVCRVMASPGFSDRMFMVSSGFSDQMYVQRPCLFLHAGLWHYGEVRLVLVPSGSRLMALWRGPIGVCAVAVHFESPITDHVSLNRLDQFDVMTCASEIAGAKHGMYGNILYLSHQQEGFCYNNAGN</sequence>
<comment type="caution">
    <text evidence="6">The sequence shown here is derived from an EMBL/GenBank/DDBJ whole genome shotgun (WGS) entry which is preliminary data.</text>
</comment>
<feature type="non-terminal residue" evidence="6">
    <location>
        <position position="811"/>
    </location>
</feature>
<keyword evidence="7" id="KW-1185">Reference proteome</keyword>
<dbReference type="Pfam" id="PF02902">
    <property type="entry name" value="Peptidase_C48"/>
    <property type="match status" value="1"/>
</dbReference>
<evidence type="ECO:0000313" key="7">
    <source>
        <dbReference type="Proteomes" id="UP000886520"/>
    </source>
</evidence>
<accession>A0A9D4U6U9</accession>
<dbReference type="InterPro" id="IPR038765">
    <property type="entry name" value="Papain-like_cys_pep_sf"/>
</dbReference>
<name>A0A9D4U6U9_ADICA</name>
<comment type="similarity">
    <text evidence="1">Belongs to the peptidase C48 family.</text>
</comment>
<proteinExistence type="inferred from homology"/>
<evidence type="ECO:0000256" key="2">
    <source>
        <dbReference type="ARBA" id="ARBA00022670"/>
    </source>
</evidence>
<reference evidence="6" key="1">
    <citation type="submission" date="2021-01" db="EMBL/GenBank/DDBJ databases">
        <title>Adiantum capillus-veneris genome.</title>
        <authorList>
            <person name="Fang Y."/>
            <person name="Liao Q."/>
        </authorList>
    </citation>
    <scope>NUCLEOTIDE SEQUENCE</scope>
    <source>
        <strain evidence="6">H3</strain>
        <tissue evidence="6">Leaf</tissue>
    </source>
</reference>
<keyword evidence="3" id="KW-0378">Hydrolase</keyword>
<dbReference type="EMBL" id="JABFUD020000022">
    <property type="protein sequence ID" value="KAI5062088.1"/>
    <property type="molecule type" value="Genomic_DNA"/>
</dbReference>
<protein>
    <recommendedName>
        <fullName evidence="5">Ubiquitin-like protease family profile domain-containing protein</fullName>
    </recommendedName>
</protein>
<evidence type="ECO:0000256" key="4">
    <source>
        <dbReference type="SAM" id="MobiDB-lite"/>
    </source>
</evidence>
<feature type="region of interest" description="Disordered" evidence="4">
    <location>
        <begin position="1"/>
        <end position="103"/>
    </location>
</feature>
<evidence type="ECO:0000313" key="6">
    <source>
        <dbReference type="EMBL" id="KAI5062088.1"/>
    </source>
</evidence>
<dbReference type="OrthoDB" id="1982832at2759"/>
<feature type="region of interest" description="Disordered" evidence="4">
    <location>
        <begin position="325"/>
        <end position="348"/>
    </location>
</feature>
<evidence type="ECO:0000259" key="5">
    <source>
        <dbReference type="PROSITE" id="PS50600"/>
    </source>
</evidence>
<feature type="compositionally biased region" description="Basic and acidic residues" evidence="4">
    <location>
        <begin position="25"/>
        <end position="64"/>
    </location>
</feature>
<feature type="compositionally biased region" description="Basic residues" evidence="4">
    <location>
        <begin position="1"/>
        <end position="14"/>
    </location>
</feature>
<gene>
    <name evidence="6" type="ORF">GOP47_0022627</name>
</gene>
<dbReference type="AlphaFoldDB" id="A0A9D4U6U9"/>
<dbReference type="Gene3D" id="3.40.395.10">
    <property type="entry name" value="Adenoviral Proteinase, Chain A"/>
    <property type="match status" value="1"/>
</dbReference>
<evidence type="ECO:0000256" key="1">
    <source>
        <dbReference type="ARBA" id="ARBA00005234"/>
    </source>
</evidence>
<keyword evidence="2" id="KW-0645">Protease</keyword>
<dbReference type="InterPro" id="IPR003653">
    <property type="entry name" value="Peptidase_C48_C"/>
</dbReference>
<evidence type="ECO:0000256" key="3">
    <source>
        <dbReference type="ARBA" id="ARBA00022801"/>
    </source>
</evidence>
<dbReference type="Proteomes" id="UP000886520">
    <property type="component" value="Chromosome 22"/>
</dbReference>
<dbReference type="GO" id="GO:0006508">
    <property type="term" value="P:proteolysis"/>
    <property type="evidence" value="ECO:0007669"/>
    <property type="project" value="UniProtKB-KW"/>
</dbReference>
<organism evidence="6 7">
    <name type="scientific">Adiantum capillus-veneris</name>
    <name type="common">Maidenhair fern</name>
    <dbReference type="NCBI Taxonomy" id="13818"/>
    <lineage>
        <taxon>Eukaryota</taxon>
        <taxon>Viridiplantae</taxon>
        <taxon>Streptophyta</taxon>
        <taxon>Embryophyta</taxon>
        <taxon>Tracheophyta</taxon>
        <taxon>Polypodiopsida</taxon>
        <taxon>Polypodiidae</taxon>
        <taxon>Polypodiales</taxon>
        <taxon>Pteridineae</taxon>
        <taxon>Pteridaceae</taxon>
        <taxon>Vittarioideae</taxon>
        <taxon>Adiantum</taxon>
    </lineage>
</organism>
<dbReference type="SUPFAM" id="SSF54001">
    <property type="entry name" value="Cysteine proteinases"/>
    <property type="match status" value="1"/>
</dbReference>
<dbReference type="GO" id="GO:0008234">
    <property type="term" value="F:cysteine-type peptidase activity"/>
    <property type="evidence" value="ECO:0007669"/>
    <property type="project" value="InterPro"/>
</dbReference>